<reference evidence="6" key="1">
    <citation type="journal article" date="2018" name="DNA Res.">
        <title>Multiple hybrid de novo genome assembly of finger millet, an orphan allotetraploid crop.</title>
        <authorList>
            <person name="Hatakeyama M."/>
            <person name="Aluri S."/>
            <person name="Balachadran M.T."/>
            <person name="Sivarajan S.R."/>
            <person name="Patrignani A."/>
            <person name="Gruter S."/>
            <person name="Poveda L."/>
            <person name="Shimizu-Inatsugi R."/>
            <person name="Baeten J."/>
            <person name="Francoijs K.J."/>
            <person name="Nataraja K.N."/>
            <person name="Reddy Y.A.N."/>
            <person name="Phadnis S."/>
            <person name="Ravikumar R.L."/>
            <person name="Schlapbach R."/>
            <person name="Sreeman S.M."/>
            <person name="Shimizu K.K."/>
        </authorList>
    </citation>
    <scope>NUCLEOTIDE SEQUENCE</scope>
</reference>
<evidence type="ECO:0000259" key="4">
    <source>
        <dbReference type="PROSITE" id="PS50097"/>
    </source>
</evidence>
<evidence type="ECO:0000259" key="5">
    <source>
        <dbReference type="PROSITE" id="PS50144"/>
    </source>
</evidence>
<evidence type="ECO:0000256" key="1">
    <source>
        <dbReference type="ARBA" id="ARBA00004906"/>
    </source>
</evidence>
<dbReference type="Pfam" id="PF24570">
    <property type="entry name" value="BACK_BPM_SPOP"/>
    <property type="match status" value="1"/>
</dbReference>
<accession>A0AAV5EVF3</accession>
<dbReference type="Gene3D" id="2.60.210.10">
    <property type="entry name" value="Apoptosis, Tumor Necrosis Factor Receptor Associated Protein 2, Chain A"/>
    <property type="match status" value="1"/>
</dbReference>
<organism evidence="6 7">
    <name type="scientific">Eleusine coracana subsp. coracana</name>
    <dbReference type="NCBI Taxonomy" id="191504"/>
    <lineage>
        <taxon>Eukaryota</taxon>
        <taxon>Viridiplantae</taxon>
        <taxon>Streptophyta</taxon>
        <taxon>Embryophyta</taxon>
        <taxon>Tracheophyta</taxon>
        <taxon>Spermatophyta</taxon>
        <taxon>Magnoliopsida</taxon>
        <taxon>Liliopsida</taxon>
        <taxon>Poales</taxon>
        <taxon>Poaceae</taxon>
        <taxon>PACMAD clade</taxon>
        <taxon>Chloridoideae</taxon>
        <taxon>Cynodonteae</taxon>
        <taxon>Eleusininae</taxon>
        <taxon>Eleusine</taxon>
    </lineage>
</organism>
<dbReference type="InterPro" id="IPR000210">
    <property type="entry name" value="BTB/POZ_dom"/>
</dbReference>
<dbReference type="Pfam" id="PF22486">
    <property type="entry name" value="MATH_2"/>
    <property type="match status" value="1"/>
</dbReference>
<dbReference type="EMBL" id="BQKI01000079">
    <property type="protein sequence ID" value="GJN26392.1"/>
    <property type="molecule type" value="Genomic_DNA"/>
</dbReference>
<dbReference type="InterPro" id="IPR011333">
    <property type="entry name" value="SKP1/BTB/POZ_sf"/>
</dbReference>
<dbReference type="AlphaFoldDB" id="A0AAV5EVF3"/>
<sequence>MRHVAVPNGPPRLRPSISARMQQPANPLATRNLNPAGDKRHQRCGGALSAATHHLSWVALHLRFAPLQFPSDLFSFTMDTNSTSAGSGSHGQGRSSRCVTEVITATHHFEVPDFSLLDGIGIGKSVSSSTFRVGGCDWNFRLYPDGFKPTTEGETAASVSVLLCLRKGAAVVNAEFDFILLDKHGKASELAASGSPLKHTFESVGESWGMGTFVEKSAELQTFLRLNDDTLRIMCVLTVTKESPSRAVTPTIAVPPANLQQDLAYMLKDGRCKDVTFSVDGQLFDAHRCVLAARSPVFEVELFGQPKKKPEHYCIQIDDMEPAVFEALLHFIYTDTLPAGSDDATGDDNNLMRMQHLLVAAIRYGLERLQLMCEAKLCDAIDVLTVGMILGLAEQHHCVRLKDACLRYIASGDVLSSVMVTDEFKHLTASCPSIVTDILDKVAVVGNNTM</sequence>
<name>A0AAV5EVF3_ELECO</name>
<feature type="domain" description="MATH" evidence="5">
    <location>
        <begin position="104"/>
        <end position="237"/>
    </location>
</feature>
<feature type="domain" description="BTB" evidence="4">
    <location>
        <begin position="273"/>
        <end position="341"/>
    </location>
</feature>
<dbReference type="InterPro" id="IPR045005">
    <property type="entry name" value="BPM1-6"/>
</dbReference>
<dbReference type="Gene3D" id="3.30.710.10">
    <property type="entry name" value="Potassium Channel Kv1.1, Chain A"/>
    <property type="match status" value="1"/>
</dbReference>
<dbReference type="PANTHER" id="PTHR26379:SF187">
    <property type="entry name" value="OS07G0655300 PROTEIN"/>
    <property type="match status" value="1"/>
</dbReference>
<dbReference type="PANTHER" id="PTHR26379">
    <property type="entry name" value="BTB/POZ AND MATH DOMAIN-CONTAINING PROTEIN 1"/>
    <property type="match status" value="1"/>
</dbReference>
<reference evidence="6" key="2">
    <citation type="submission" date="2021-12" db="EMBL/GenBank/DDBJ databases">
        <title>Resequencing data analysis of finger millet.</title>
        <authorList>
            <person name="Hatakeyama M."/>
            <person name="Aluri S."/>
            <person name="Balachadran M.T."/>
            <person name="Sivarajan S.R."/>
            <person name="Poveda L."/>
            <person name="Shimizu-Inatsugi R."/>
            <person name="Schlapbach R."/>
            <person name="Sreeman S.M."/>
            <person name="Shimizu K.K."/>
        </authorList>
    </citation>
    <scope>NUCLEOTIDE SEQUENCE</scope>
</reference>
<comment type="similarity">
    <text evidence="2">Belongs to the Tdpoz family.</text>
</comment>
<dbReference type="InterPro" id="IPR002083">
    <property type="entry name" value="MATH/TRAF_dom"/>
</dbReference>
<dbReference type="SMART" id="SM00225">
    <property type="entry name" value="BTB"/>
    <property type="match status" value="1"/>
</dbReference>
<evidence type="ECO:0000256" key="3">
    <source>
        <dbReference type="SAM" id="MobiDB-lite"/>
    </source>
</evidence>
<feature type="region of interest" description="Disordered" evidence="3">
    <location>
        <begin position="23"/>
        <end position="42"/>
    </location>
</feature>
<evidence type="ECO:0000256" key="2">
    <source>
        <dbReference type="ARBA" id="ARBA00010846"/>
    </source>
</evidence>
<protein>
    <submittedName>
        <fullName evidence="6">Uncharacterized protein</fullName>
    </submittedName>
</protein>
<gene>
    <name evidence="6" type="primary">gb14319</name>
    <name evidence="6" type="ORF">PR202_gb14319</name>
</gene>
<dbReference type="SUPFAM" id="SSF54695">
    <property type="entry name" value="POZ domain"/>
    <property type="match status" value="1"/>
</dbReference>
<dbReference type="InterPro" id="IPR056423">
    <property type="entry name" value="BACK_BPM_SPOP"/>
</dbReference>
<dbReference type="CDD" id="cd00121">
    <property type="entry name" value="MATH"/>
    <property type="match status" value="1"/>
</dbReference>
<comment type="caution">
    <text evidence="6">The sequence shown here is derived from an EMBL/GenBank/DDBJ whole genome shotgun (WGS) entry which is preliminary data.</text>
</comment>
<feature type="compositionally biased region" description="Polar residues" evidence="3">
    <location>
        <begin position="23"/>
        <end position="33"/>
    </location>
</feature>
<comment type="pathway">
    <text evidence="1">Protein modification; protein ubiquitination.</text>
</comment>
<keyword evidence="7" id="KW-1185">Reference proteome</keyword>
<dbReference type="InterPro" id="IPR008974">
    <property type="entry name" value="TRAF-like"/>
</dbReference>
<dbReference type="SUPFAM" id="SSF49599">
    <property type="entry name" value="TRAF domain-like"/>
    <property type="match status" value="1"/>
</dbReference>
<dbReference type="GO" id="GO:0016567">
    <property type="term" value="P:protein ubiquitination"/>
    <property type="evidence" value="ECO:0007669"/>
    <property type="project" value="InterPro"/>
</dbReference>
<dbReference type="PROSITE" id="PS50097">
    <property type="entry name" value="BTB"/>
    <property type="match status" value="1"/>
</dbReference>
<dbReference type="Gene3D" id="1.25.40.420">
    <property type="match status" value="1"/>
</dbReference>
<dbReference type="Proteomes" id="UP001054889">
    <property type="component" value="Unassembled WGS sequence"/>
</dbReference>
<proteinExistence type="inferred from homology"/>
<evidence type="ECO:0000313" key="6">
    <source>
        <dbReference type="EMBL" id="GJN26392.1"/>
    </source>
</evidence>
<dbReference type="PROSITE" id="PS50144">
    <property type="entry name" value="MATH"/>
    <property type="match status" value="1"/>
</dbReference>
<evidence type="ECO:0000313" key="7">
    <source>
        <dbReference type="Proteomes" id="UP001054889"/>
    </source>
</evidence>
<dbReference type="Pfam" id="PF00651">
    <property type="entry name" value="BTB"/>
    <property type="match status" value="1"/>
</dbReference>